<keyword evidence="1 4" id="KW-0489">Methyltransferase</keyword>
<dbReference type="RefSeq" id="WP_154361450.1">
    <property type="nucleotide sequence ID" value="NZ_WKJL01000048.1"/>
</dbReference>
<dbReference type="InterPro" id="IPR029063">
    <property type="entry name" value="SAM-dependent_MTases_sf"/>
</dbReference>
<dbReference type="PANTHER" id="PTHR43167:SF1">
    <property type="entry name" value="PUTATIVE (AFU_ORTHOLOGUE AFUA_6G01830)-RELATED"/>
    <property type="match status" value="1"/>
</dbReference>
<dbReference type="CDD" id="cd02440">
    <property type="entry name" value="AdoMet_MTases"/>
    <property type="match status" value="1"/>
</dbReference>
<dbReference type="SUPFAM" id="SSF53335">
    <property type="entry name" value="S-adenosyl-L-methionine-dependent methyltransferases"/>
    <property type="match status" value="1"/>
</dbReference>
<evidence type="ECO:0000256" key="2">
    <source>
        <dbReference type="ARBA" id="ARBA00022679"/>
    </source>
</evidence>
<evidence type="ECO:0000256" key="1">
    <source>
        <dbReference type="ARBA" id="ARBA00022603"/>
    </source>
</evidence>
<name>A0A844DGC1_9BURK</name>
<evidence type="ECO:0000313" key="4">
    <source>
        <dbReference type="EMBL" id="MRW88246.1"/>
    </source>
</evidence>
<keyword evidence="2 4" id="KW-0808">Transferase</keyword>
<proteinExistence type="predicted"/>
<dbReference type="GO" id="GO:0008171">
    <property type="term" value="F:O-methyltransferase activity"/>
    <property type="evidence" value="ECO:0007669"/>
    <property type="project" value="InterPro"/>
</dbReference>
<dbReference type="GO" id="GO:0032259">
    <property type="term" value="P:methylation"/>
    <property type="evidence" value="ECO:0007669"/>
    <property type="project" value="UniProtKB-KW"/>
</dbReference>
<dbReference type="InterPro" id="IPR002935">
    <property type="entry name" value="SAM_O-MeTrfase"/>
</dbReference>
<evidence type="ECO:0000256" key="3">
    <source>
        <dbReference type="ARBA" id="ARBA00022691"/>
    </source>
</evidence>
<keyword evidence="3" id="KW-0949">S-adenosyl-L-methionine</keyword>
<comment type="caution">
    <text evidence="4">The sequence shown here is derived from an EMBL/GenBank/DDBJ whole genome shotgun (WGS) entry which is preliminary data.</text>
</comment>
<keyword evidence="5" id="KW-1185">Reference proteome</keyword>
<dbReference type="PROSITE" id="PS51682">
    <property type="entry name" value="SAM_OMT_I"/>
    <property type="match status" value="1"/>
</dbReference>
<organism evidence="4 5">
    <name type="scientific">Duganella aquatilis</name>
    <dbReference type="NCBI Taxonomy" id="2666082"/>
    <lineage>
        <taxon>Bacteria</taxon>
        <taxon>Pseudomonadati</taxon>
        <taxon>Pseudomonadota</taxon>
        <taxon>Betaproteobacteria</taxon>
        <taxon>Burkholderiales</taxon>
        <taxon>Oxalobacteraceae</taxon>
        <taxon>Telluria group</taxon>
        <taxon>Duganella</taxon>
    </lineage>
</organism>
<gene>
    <name evidence="4" type="ORF">GJ698_29635</name>
</gene>
<dbReference type="Gene3D" id="3.40.50.150">
    <property type="entry name" value="Vaccinia Virus protein VP39"/>
    <property type="match status" value="1"/>
</dbReference>
<dbReference type="EMBL" id="WKJL01000048">
    <property type="protein sequence ID" value="MRW88246.1"/>
    <property type="molecule type" value="Genomic_DNA"/>
</dbReference>
<dbReference type="PANTHER" id="PTHR43167">
    <property type="entry name" value="PUTATIVE (AFU_ORTHOLOGUE AFUA_6G01830)-RELATED"/>
    <property type="match status" value="1"/>
</dbReference>
<evidence type="ECO:0000313" key="5">
    <source>
        <dbReference type="Proteomes" id="UP000439986"/>
    </source>
</evidence>
<protein>
    <submittedName>
        <fullName evidence="4">SAM-dependent methyltransferase</fullName>
    </submittedName>
</protein>
<accession>A0A844DGC1</accession>
<dbReference type="AlphaFoldDB" id="A0A844DGC1"/>
<dbReference type="Pfam" id="PF13578">
    <property type="entry name" value="Methyltransf_24"/>
    <property type="match status" value="1"/>
</dbReference>
<dbReference type="Proteomes" id="UP000439986">
    <property type="component" value="Unassembled WGS sequence"/>
</dbReference>
<sequence>MRFSTISLLQELHEQSEGQSFARARAQFRGTDEEFSRRLRQYLGMLPSRKGKFLKQHGFSSADAQSAQGTTMSLAISEDMGRFLYNLTLMRRPARILELGSSYGVSTLYLASALQQLGKGEMIASELDSMKCRKLKEHLNIAGVASLVAVWEGDAFELFNNLAGHFDLVFMDVWSTLYLKMFQRLEAFLQPGSVVITDHMYTAQDEVADFRRYLSASRQFSSSTLDFASGVEFTVMV</sequence>
<reference evidence="4 5" key="1">
    <citation type="submission" date="2019-11" db="EMBL/GenBank/DDBJ databases">
        <title>Novel species isolated from a subtropical stream in China.</title>
        <authorList>
            <person name="Lu H."/>
        </authorList>
    </citation>
    <scope>NUCLEOTIDE SEQUENCE [LARGE SCALE GENOMIC DNA]</scope>
    <source>
        <strain evidence="4 5">FT26W</strain>
    </source>
</reference>